<comment type="caution">
    <text evidence="1">The sequence shown here is derived from an EMBL/GenBank/DDBJ whole genome shotgun (WGS) entry which is preliminary data.</text>
</comment>
<evidence type="ECO:0000313" key="1">
    <source>
        <dbReference type="EMBL" id="KAH7986708.1"/>
    </source>
</evidence>
<proteinExistence type="predicted"/>
<evidence type="ECO:0000313" key="2">
    <source>
        <dbReference type="Proteomes" id="UP000821837"/>
    </source>
</evidence>
<dbReference type="VEuPathDB" id="VectorBase:RSAN_056583"/>
<sequence>MAMANSDQLCKNCGVLSTGLNRALTQLSGLLQQTYPDFSEVNMQLDSLKDKESALSRLDDVIHAVANEDKLDHETETSKDCNDKTSFAVAHAVFWLQERRQTTRKRAQACSSFLAWIDLP</sequence>
<reference evidence="1" key="1">
    <citation type="journal article" date="2020" name="Cell">
        <title>Large-Scale Comparative Analyses of Tick Genomes Elucidate Their Genetic Diversity and Vector Capacities.</title>
        <authorList>
            <consortium name="Tick Genome and Microbiome Consortium (TIGMIC)"/>
            <person name="Jia N."/>
            <person name="Wang J."/>
            <person name="Shi W."/>
            <person name="Du L."/>
            <person name="Sun Y."/>
            <person name="Zhan W."/>
            <person name="Jiang J.F."/>
            <person name="Wang Q."/>
            <person name="Zhang B."/>
            <person name="Ji P."/>
            <person name="Bell-Sakyi L."/>
            <person name="Cui X.M."/>
            <person name="Yuan T.T."/>
            <person name="Jiang B.G."/>
            <person name="Yang W.F."/>
            <person name="Lam T.T."/>
            <person name="Chang Q.C."/>
            <person name="Ding S.J."/>
            <person name="Wang X.J."/>
            <person name="Zhu J.G."/>
            <person name="Ruan X.D."/>
            <person name="Zhao L."/>
            <person name="Wei J.T."/>
            <person name="Ye R.Z."/>
            <person name="Que T.C."/>
            <person name="Du C.H."/>
            <person name="Zhou Y.H."/>
            <person name="Cheng J.X."/>
            <person name="Dai P.F."/>
            <person name="Guo W.B."/>
            <person name="Han X.H."/>
            <person name="Huang E.J."/>
            <person name="Li L.F."/>
            <person name="Wei W."/>
            <person name="Gao Y.C."/>
            <person name="Liu J.Z."/>
            <person name="Shao H.Z."/>
            <person name="Wang X."/>
            <person name="Wang C.C."/>
            <person name="Yang T.C."/>
            <person name="Huo Q.B."/>
            <person name="Li W."/>
            <person name="Chen H.Y."/>
            <person name="Chen S.E."/>
            <person name="Zhou L.G."/>
            <person name="Ni X.B."/>
            <person name="Tian J.H."/>
            <person name="Sheng Y."/>
            <person name="Liu T."/>
            <person name="Pan Y.S."/>
            <person name="Xia L.Y."/>
            <person name="Li J."/>
            <person name="Zhao F."/>
            <person name="Cao W.C."/>
        </authorList>
    </citation>
    <scope>NUCLEOTIDE SEQUENCE</scope>
    <source>
        <strain evidence="1">Rsan-2018</strain>
    </source>
</reference>
<dbReference type="Proteomes" id="UP000821837">
    <property type="component" value="Unassembled WGS sequence"/>
</dbReference>
<dbReference type="EMBL" id="JABSTV010000316">
    <property type="protein sequence ID" value="KAH7986708.1"/>
    <property type="molecule type" value="Genomic_DNA"/>
</dbReference>
<dbReference type="AlphaFoldDB" id="A0A9D4TDY5"/>
<protein>
    <submittedName>
        <fullName evidence="1">Uncharacterized protein</fullName>
    </submittedName>
</protein>
<reference evidence="1" key="2">
    <citation type="submission" date="2021-09" db="EMBL/GenBank/DDBJ databases">
        <authorList>
            <person name="Jia N."/>
            <person name="Wang J."/>
            <person name="Shi W."/>
            <person name="Du L."/>
            <person name="Sun Y."/>
            <person name="Zhan W."/>
            <person name="Jiang J."/>
            <person name="Wang Q."/>
            <person name="Zhang B."/>
            <person name="Ji P."/>
            <person name="Sakyi L.B."/>
            <person name="Cui X."/>
            <person name="Yuan T."/>
            <person name="Jiang B."/>
            <person name="Yang W."/>
            <person name="Lam T.T.-Y."/>
            <person name="Chang Q."/>
            <person name="Ding S."/>
            <person name="Wang X."/>
            <person name="Zhu J."/>
            <person name="Ruan X."/>
            <person name="Zhao L."/>
            <person name="Wei J."/>
            <person name="Que T."/>
            <person name="Du C."/>
            <person name="Cheng J."/>
            <person name="Dai P."/>
            <person name="Han X."/>
            <person name="Huang E."/>
            <person name="Gao Y."/>
            <person name="Liu J."/>
            <person name="Shao H."/>
            <person name="Ye R."/>
            <person name="Li L."/>
            <person name="Wei W."/>
            <person name="Wang X."/>
            <person name="Wang C."/>
            <person name="Huo Q."/>
            <person name="Li W."/>
            <person name="Guo W."/>
            <person name="Chen H."/>
            <person name="Chen S."/>
            <person name="Zhou L."/>
            <person name="Zhou L."/>
            <person name="Ni X."/>
            <person name="Tian J."/>
            <person name="Zhou Y."/>
            <person name="Sheng Y."/>
            <person name="Liu T."/>
            <person name="Pan Y."/>
            <person name="Xia L."/>
            <person name="Li J."/>
            <person name="Zhao F."/>
            <person name="Cao W."/>
        </authorList>
    </citation>
    <scope>NUCLEOTIDE SEQUENCE</scope>
    <source>
        <strain evidence="1">Rsan-2018</strain>
        <tissue evidence="1">Larvae</tissue>
    </source>
</reference>
<gene>
    <name evidence="1" type="ORF">HPB52_024793</name>
</gene>
<keyword evidence="2" id="KW-1185">Reference proteome</keyword>
<accession>A0A9D4TDY5</accession>
<organism evidence="1 2">
    <name type="scientific">Rhipicephalus sanguineus</name>
    <name type="common">Brown dog tick</name>
    <name type="synonym">Ixodes sanguineus</name>
    <dbReference type="NCBI Taxonomy" id="34632"/>
    <lineage>
        <taxon>Eukaryota</taxon>
        <taxon>Metazoa</taxon>
        <taxon>Ecdysozoa</taxon>
        <taxon>Arthropoda</taxon>
        <taxon>Chelicerata</taxon>
        <taxon>Arachnida</taxon>
        <taxon>Acari</taxon>
        <taxon>Parasitiformes</taxon>
        <taxon>Ixodida</taxon>
        <taxon>Ixodoidea</taxon>
        <taxon>Ixodidae</taxon>
        <taxon>Rhipicephalinae</taxon>
        <taxon>Rhipicephalus</taxon>
        <taxon>Rhipicephalus</taxon>
    </lineage>
</organism>
<name>A0A9D4TDY5_RHISA</name>